<name>A0A2C7ADI2_9PROT</name>
<evidence type="ECO:0000313" key="2">
    <source>
        <dbReference type="EMBL" id="PHK96119.1"/>
    </source>
</evidence>
<comment type="subunit">
    <text evidence="1">Monomer.</text>
</comment>
<dbReference type="GO" id="GO:0070475">
    <property type="term" value="P:rRNA base methylation"/>
    <property type="evidence" value="ECO:0007669"/>
    <property type="project" value="UniProtKB-UniRule"/>
</dbReference>
<sequence>MNYRHAFHAGNFADCVKHALLVSLVRRIAAKDKPFRVLDTHAGIGAYDLSGSEAERTGEWKRGIGRLLDITEGPLADWLALVRNAGFPPRYPGSPSLVRMMLRPNDRLVLCELHEEDHATLRTLFRGDPQTAVHKRDAWEALAALTPFAEKRGLVLVDPPFEVEGEFGRMAEGLVTLAHRFRAGVQAHWYPIKHRAPVRAFHAALAGSGVRDILACELWLREPTDPQRLNGCGVAVVNPPWRFEEEAQAILAALLERLGEGEPGQGCAVTRIAEE</sequence>
<dbReference type="Pfam" id="PF04378">
    <property type="entry name" value="RsmJ"/>
    <property type="match status" value="1"/>
</dbReference>
<keyword evidence="1" id="KW-0694">RNA-binding</keyword>
<proteinExistence type="inferred from homology"/>
<dbReference type="InterPro" id="IPR029063">
    <property type="entry name" value="SAM-dependent_MTases_sf"/>
</dbReference>
<accession>A0A2C7ADI2</accession>
<dbReference type="HAMAP" id="MF_00934">
    <property type="entry name" value="23SrRNA_methyltr_J"/>
    <property type="match status" value="1"/>
</dbReference>
<keyword evidence="3" id="KW-1185">Reference proteome</keyword>
<feature type="binding site" evidence="1">
    <location>
        <position position="41"/>
    </location>
    <ligand>
        <name>S-adenosyl-L-methionine</name>
        <dbReference type="ChEBI" id="CHEBI:59789"/>
    </ligand>
</feature>
<dbReference type="SUPFAM" id="SSF53335">
    <property type="entry name" value="S-adenosyl-L-methionine-dependent methyltransferases"/>
    <property type="match status" value="1"/>
</dbReference>
<dbReference type="GO" id="GO:0003723">
    <property type="term" value="F:RNA binding"/>
    <property type="evidence" value="ECO:0007669"/>
    <property type="project" value="UniProtKB-UniRule"/>
</dbReference>
<feature type="binding site" evidence="1">
    <location>
        <position position="94"/>
    </location>
    <ligand>
        <name>S-adenosyl-L-methionine</name>
        <dbReference type="ChEBI" id="CHEBI:59789"/>
    </ligand>
</feature>
<dbReference type="GO" id="GO:0036307">
    <property type="term" value="F:23S rRNA (adenine(2030)-N(6))-methyltransferase activity"/>
    <property type="evidence" value="ECO:0007669"/>
    <property type="project" value="UniProtKB-UniRule"/>
</dbReference>
<organism evidence="2 3">
    <name type="scientific">Teichococcus rhizosphaerae</name>
    <dbReference type="NCBI Taxonomy" id="1335062"/>
    <lineage>
        <taxon>Bacteria</taxon>
        <taxon>Pseudomonadati</taxon>
        <taxon>Pseudomonadota</taxon>
        <taxon>Alphaproteobacteria</taxon>
        <taxon>Acetobacterales</taxon>
        <taxon>Roseomonadaceae</taxon>
        <taxon>Roseomonas</taxon>
    </lineage>
</organism>
<feature type="active site" description="Proton acceptor" evidence="1">
    <location>
        <position position="158"/>
    </location>
</feature>
<feature type="binding site" evidence="1">
    <location>
        <position position="112"/>
    </location>
    <ligand>
        <name>S-adenosyl-L-methionine</name>
        <dbReference type="ChEBI" id="CHEBI:59789"/>
    </ligand>
</feature>
<dbReference type="Gene3D" id="3.40.50.150">
    <property type="entry name" value="Vaccinia Virus protein VP39"/>
    <property type="match status" value="1"/>
</dbReference>
<gene>
    <name evidence="1" type="primary">rlmJ</name>
    <name evidence="2" type="ORF">CR162_04565</name>
</gene>
<reference evidence="2 3" key="1">
    <citation type="submission" date="2017-10" db="EMBL/GenBank/DDBJ databases">
        <authorList>
            <person name="Banno H."/>
            <person name="Chua N.-H."/>
        </authorList>
    </citation>
    <scope>NUCLEOTIDE SEQUENCE [LARGE SCALE GENOMIC DNA]</scope>
    <source>
        <strain evidence="2 3">YW11</strain>
    </source>
</reference>
<dbReference type="InterPro" id="IPR007473">
    <property type="entry name" value="RlmJ"/>
</dbReference>
<keyword evidence="1 2" id="KW-0489">Methyltransferase</keyword>
<dbReference type="Proteomes" id="UP000223527">
    <property type="component" value="Unassembled WGS sequence"/>
</dbReference>
<dbReference type="PANTHER" id="PTHR37426">
    <property type="entry name" value="RIBOSOMAL RNA LARGE SUBUNIT METHYLTRANSFERASE J"/>
    <property type="match status" value="1"/>
</dbReference>
<dbReference type="EMBL" id="PDNU01000004">
    <property type="protein sequence ID" value="PHK96119.1"/>
    <property type="molecule type" value="Genomic_DNA"/>
</dbReference>
<keyword evidence="1" id="KW-0949">S-adenosyl-L-methionine</keyword>
<dbReference type="EC" id="2.1.1.266" evidence="1"/>
<keyword evidence="1" id="KW-0698">rRNA processing</keyword>
<keyword evidence="1 2" id="KW-0808">Transferase</keyword>
<evidence type="ECO:0000313" key="3">
    <source>
        <dbReference type="Proteomes" id="UP000223527"/>
    </source>
</evidence>
<comment type="caution">
    <text evidence="2">The sequence shown here is derived from an EMBL/GenBank/DDBJ whole genome shotgun (WGS) entry which is preliminary data.</text>
</comment>
<feature type="site" description="Interaction with substrate rRNA" evidence="1">
    <location>
        <position position="3"/>
    </location>
</feature>
<feature type="binding site" evidence="1">
    <location>
        <position position="18"/>
    </location>
    <ligand>
        <name>S-adenosyl-L-methionine</name>
        <dbReference type="ChEBI" id="CHEBI:59789"/>
    </ligand>
</feature>
<dbReference type="PANTHER" id="PTHR37426:SF1">
    <property type="entry name" value="RIBOSOMAL RNA LARGE SUBUNIT METHYLTRANSFERASE J"/>
    <property type="match status" value="1"/>
</dbReference>
<feature type="binding site" evidence="1">
    <location>
        <position position="158"/>
    </location>
    <ligand>
        <name>S-adenosyl-L-methionine</name>
        <dbReference type="ChEBI" id="CHEBI:59789"/>
    </ligand>
</feature>
<protein>
    <recommendedName>
        <fullName evidence="1">Ribosomal RNA large subunit methyltransferase J</fullName>
        <ecNumber evidence="1">2.1.1.266</ecNumber>
    </recommendedName>
    <alternativeName>
        <fullName evidence="1">23S rRNA (adenine(2030)-N6)-methyltransferase</fullName>
    </alternativeName>
    <alternativeName>
        <fullName evidence="1">23S rRNA m6A2030 methyltransferase</fullName>
    </alternativeName>
</protein>
<comment type="catalytic activity">
    <reaction evidence="1">
        <text>adenosine(2030) in 23S rRNA + S-adenosyl-L-methionine = N(6)-methyladenosine(2030) in 23S rRNA + S-adenosyl-L-homocysteine + H(+)</text>
        <dbReference type="Rhea" id="RHEA:43736"/>
        <dbReference type="Rhea" id="RHEA-COMP:10668"/>
        <dbReference type="Rhea" id="RHEA-COMP:10669"/>
        <dbReference type="ChEBI" id="CHEBI:15378"/>
        <dbReference type="ChEBI" id="CHEBI:57856"/>
        <dbReference type="ChEBI" id="CHEBI:59789"/>
        <dbReference type="ChEBI" id="CHEBI:74411"/>
        <dbReference type="ChEBI" id="CHEBI:74449"/>
        <dbReference type="EC" id="2.1.1.266"/>
    </reaction>
</comment>
<dbReference type="AlphaFoldDB" id="A0A2C7ADI2"/>
<dbReference type="OrthoDB" id="9791274at2"/>
<evidence type="ECO:0000256" key="1">
    <source>
        <dbReference type="HAMAP-Rule" id="MF_00934"/>
    </source>
</evidence>
<comment type="function">
    <text evidence="1">Specifically methylates the adenine in position 2030 of 23S rRNA.</text>
</comment>
<dbReference type="GO" id="GO:0005829">
    <property type="term" value="C:cytosol"/>
    <property type="evidence" value="ECO:0007669"/>
    <property type="project" value="TreeGrafter"/>
</dbReference>
<dbReference type="RefSeq" id="WP_099094360.1">
    <property type="nucleotide sequence ID" value="NZ_PDNU01000004.1"/>
</dbReference>
<feature type="binding site" evidence="1">
    <location>
        <begin position="137"/>
        <end position="138"/>
    </location>
    <ligand>
        <name>S-adenosyl-L-methionine</name>
        <dbReference type="ChEBI" id="CHEBI:59789"/>
    </ligand>
</feature>
<comment type="similarity">
    <text evidence="1">Belongs to the RlmJ family.</text>
</comment>